<evidence type="ECO:0008006" key="3">
    <source>
        <dbReference type="Google" id="ProtNLM"/>
    </source>
</evidence>
<dbReference type="AlphaFoldDB" id="A0AAX2IXI7"/>
<name>A0AAX2IXI7_LEGPN</name>
<organism evidence="1 2">
    <name type="scientific">Legionella pneumophila subsp. pascullei</name>
    <dbReference type="NCBI Taxonomy" id="91890"/>
    <lineage>
        <taxon>Bacteria</taxon>
        <taxon>Pseudomonadati</taxon>
        <taxon>Pseudomonadota</taxon>
        <taxon>Gammaproteobacteria</taxon>
        <taxon>Legionellales</taxon>
        <taxon>Legionellaceae</taxon>
        <taxon>Legionella</taxon>
    </lineage>
</organism>
<gene>
    <name evidence="1" type="ORF">NCTC12272_02454</name>
</gene>
<dbReference type="EMBL" id="LS483412">
    <property type="protein sequence ID" value="SQG91241.1"/>
    <property type="molecule type" value="Genomic_DNA"/>
</dbReference>
<proteinExistence type="predicted"/>
<evidence type="ECO:0000313" key="2">
    <source>
        <dbReference type="Proteomes" id="UP000249566"/>
    </source>
</evidence>
<reference evidence="1 2" key="1">
    <citation type="submission" date="2018-06" db="EMBL/GenBank/DDBJ databases">
        <authorList>
            <consortium name="Pathogen Informatics"/>
            <person name="Doyle S."/>
        </authorList>
    </citation>
    <scope>NUCLEOTIDE SEQUENCE [LARGE SCALE GENOMIC DNA]</scope>
    <source>
        <strain evidence="1 2">NCTC12272</strain>
    </source>
</reference>
<accession>A0AAX2IXI7</accession>
<protein>
    <recommendedName>
        <fullName evidence="3">Transposase</fullName>
    </recommendedName>
</protein>
<sequence>MRCMKLKIQGAIKRCCIIKIRAFCRNQYKLADMFSCPIQSIKAMPGYFCNDFRNSKLKIHVPYFRYWLCGDSSFSLSWVCVSLNRLKLTRELIPAGVIMDTVDL</sequence>
<evidence type="ECO:0000313" key="1">
    <source>
        <dbReference type="EMBL" id="SQG91241.1"/>
    </source>
</evidence>
<dbReference type="Proteomes" id="UP000249566">
    <property type="component" value="Chromosome 1"/>
</dbReference>